<dbReference type="CDD" id="cd09272">
    <property type="entry name" value="RNase_HI_RT_Ty1"/>
    <property type="match status" value="1"/>
</dbReference>
<protein>
    <submittedName>
        <fullName evidence="1">Uncharacterized protein</fullName>
    </submittedName>
</protein>
<accession>A0A2P5C8A2</accession>
<comment type="caution">
    <text evidence="1">The sequence shown here is derived from an EMBL/GenBank/DDBJ whole genome shotgun (WGS) entry which is preliminary data.</text>
</comment>
<dbReference type="STRING" id="3476.A0A2P5C8A2"/>
<dbReference type="PANTHER" id="PTHR11439">
    <property type="entry name" value="GAG-POL-RELATED RETROTRANSPOSON"/>
    <property type="match status" value="1"/>
</dbReference>
<gene>
    <name evidence="1" type="ORF">PanWU01x14_175310</name>
</gene>
<dbReference type="AlphaFoldDB" id="A0A2P5C8A2"/>
<proteinExistence type="predicted"/>
<organism evidence="1 2">
    <name type="scientific">Parasponia andersonii</name>
    <name type="common">Sponia andersonii</name>
    <dbReference type="NCBI Taxonomy" id="3476"/>
    <lineage>
        <taxon>Eukaryota</taxon>
        <taxon>Viridiplantae</taxon>
        <taxon>Streptophyta</taxon>
        <taxon>Embryophyta</taxon>
        <taxon>Tracheophyta</taxon>
        <taxon>Spermatophyta</taxon>
        <taxon>Magnoliopsida</taxon>
        <taxon>eudicotyledons</taxon>
        <taxon>Gunneridae</taxon>
        <taxon>Pentapetalae</taxon>
        <taxon>rosids</taxon>
        <taxon>fabids</taxon>
        <taxon>Rosales</taxon>
        <taxon>Cannabaceae</taxon>
        <taxon>Parasponia</taxon>
    </lineage>
</organism>
<dbReference type="EMBL" id="JXTB01000161">
    <property type="protein sequence ID" value="PON57267.1"/>
    <property type="molecule type" value="Genomic_DNA"/>
</dbReference>
<evidence type="ECO:0000313" key="2">
    <source>
        <dbReference type="Proteomes" id="UP000237105"/>
    </source>
</evidence>
<dbReference type="OrthoDB" id="418237at2759"/>
<dbReference type="Proteomes" id="UP000237105">
    <property type="component" value="Unassembled WGS sequence"/>
</dbReference>
<evidence type="ECO:0000313" key="1">
    <source>
        <dbReference type="EMBL" id="PON57267.1"/>
    </source>
</evidence>
<sequence>AEYIATTEAIKEAIWLKGLLEEINILRADTVLFSDSQSSIQLCKNPVFHERIKHIDVRYHFIRDILDSGLIILKKVMTDDNAADKATKVLPLIKFKHCLNLFHMVQG</sequence>
<dbReference type="PANTHER" id="PTHR11439:SF491">
    <property type="entry name" value="INTEGRASE CATALYTIC DOMAIN-CONTAINING PROTEIN"/>
    <property type="match status" value="1"/>
</dbReference>
<feature type="non-terminal residue" evidence="1">
    <location>
        <position position="1"/>
    </location>
</feature>
<reference evidence="2" key="1">
    <citation type="submission" date="2016-06" db="EMBL/GenBank/DDBJ databases">
        <title>Parallel loss of symbiosis genes in relatives of nitrogen-fixing non-legume Parasponia.</title>
        <authorList>
            <person name="Van Velzen R."/>
            <person name="Holmer R."/>
            <person name="Bu F."/>
            <person name="Rutten L."/>
            <person name="Van Zeijl A."/>
            <person name="Liu W."/>
            <person name="Santuari L."/>
            <person name="Cao Q."/>
            <person name="Sharma T."/>
            <person name="Shen D."/>
            <person name="Roswanjaya Y."/>
            <person name="Wardhani T."/>
            <person name="Kalhor M.S."/>
            <person name="Jansen J."/>
            <person name="Van den Hoogen J."/>
            <person name="Gungor B."/>
            <person name="Hartog M."/>
            <person name="Hontelez J."/>
            <person name="Verver J."/>
            <person name="Yang W.-C."/>
            <person name="Schijlen E."/>
            <person name="Repin R."/>
            <person name="Schilthuizen M."/>
            <person name="Schranz E."/>
            <person name="Heidstra R."/>
            <person name="Miyata K."/>
            <person name="Fedorova E."/>
            <person name="Kohlen W."/>
            <person name="Bisseling T."/>
            <person name="Smit S."/>
            <person name="Geurts R."/>
        </authorList>
    </citation>
    <scope>NUCLEOTIDE SEQUENCE [LARGE SCALE GENOMIC DNA]</scope>
    <source>
        <strain evidence="2">cv. WU1-14</strain>
    </source>
</reference>
<name>A0A2P5C8A2_PARAD</name>
<keyword evidence="2" id="KW-1185">Reference proteome</keyword>